<feature type="chain" id="PRO_5040365489" description="Mannan endo-1,6-alpha-mannosidase" evidence="12">
    <location>
        <begin position="20"/>
        <end position="460"/>
    </location>
</feature>
<dbReference type="GO" id="GO:0012505">
    <property type="term" value="C:endomembrane system"/>
    <property type="evidence" value="ECO:0007669"/>
    <property type="project" value="UniProtKB-SubCell"/>
</dbReference>
<keyword evidence="11" id="KW-1133">Transmembrane helix</keyword>
<evidence type="ECO:0000256" key="3">
    <source>
        <dbReference type="ARBA" id="ARBA00009699"/>
    </source>
</evidence>
<evidence type="ECO:0000256" key="1">
    <source>
        <dbReference type="ARBA" id="ARBA00001452"/>
    </source>
</evidence>
<evidence type="ECO:0000313" key="13">
    <source>
        <dbReference type="EMBL" id="CAG8978748.1"/>
    </source>
</evidence>
<evidence type="ECO:0000256" key="12">
    <source>
        <dbReference type="SAM" id="SignalP"/>
    </source>
</evidence>
<keyword evidence="9 10" id="KW-0326">Glycosidase</keyword>
<feature type="transmembrane region" description="Helical" evidence="11">
    <location>
        <begin position="436"/>
        <end position="458"/>
    </location>
</feature>
<keyword evidence="7 11" id="KW-0472">Membrane</keyword>
<proteinExistence type="inferred from homology"/>
<keyword evidence="6 10" id="KW-0378">Hydrolase</keyword>
<dbReference type="EMBL" id="CAJVRM010000275">
    <property type="protein sequence ID" value="CAG8978748.1"/>
    <property type="molecule type" value="Genomic_DNA"/>
</dbReference>
<dbReference type="OrthoDB" id="4187847at2759"/>
<dbReference type="InterPro" id="IPR005198">
    <property type="entry name" value="Glyco_hydro_76"/>
</dbReference>
<evidence type="ECO:0000256" key="2">
    <source>
        <dbReference type="ARBA" id="ARBA00004308"/>
    </source>
</evidence>
<evidence type="ECO:0000256" key="10">
    <source>
        <dbReference type="PIRNR" id="PIRNR016302"/>
    </source>
</evidence>
<comment type="similarity">
    <text evidence="3 10">Belongs to the glycosyl hydrolase 76 family.</text>
</comment>
<dbReference type="InterPro" id="IPR008928">
    <property type="entry name" value="6-hairpin_glycosidase_sf"/>
</dbReference>
<evidence type="ECO:0000256" key="6">
    <source>
        <dbReference type="ARBA" id="ARBA00022801"/>
    </source>
</evidence>
<comment type="subcellular location">
    <subcellularLocation>
        <location evidence="2">Endomembrane system</location>
    </subcellularLocation>
</comment>
<evidence type="ECO:0000256" key="7">
    <source>
        <dbReference type="ARBA" id="ARBA00023136"/>
    </source>
</evidence>
<dbReference type="SUPFAM" id="SSF48208">
    <property type="entry name" value="Six-hairpin glycosidases"/>
    <property type="match status" value="1"/>
</dbReference>
<evidence type="ECO:0000256" key="4">
    <source>
        <dbReference type="ARBA" id="ARBA00012350"/>
    </source>
</evidence>
<keyword evidence="14" id="KW-1185">Reference proteome</keyword>
<accession>A0A9N9PXR1</accession>
<reference evidence="13" key="1">
    <citation type="submission" date="2021-07" db="EMBL/GenBank/DDBJ databases">
        <authorList>
            <person name="Durling M."/>
        </authorList>
    </citation>
    <scope>NUCLEOTIDE SEQUENCE</scope>
</reference>
<dbReference type="FunFam" id="1.50.10.20:FF:000006">
    <property type="entry name" value="Mannan endo-1,6-alpha-mannosidase"/>
    <property type="match status" value="1"/>
</dbReference>
<dbReference type="EC" id="3.2.1.101" evidence="4 10"/>
<dbReference type="PANTHER" id="PTHR12145">
    <property type="entry name" value="MANNAN ENDO-1,6-ALPHA-MANNOSIDASE DCW1"/>
    <property type="match status" value="1"/>
</dbReference>
<dbReference type="AlphaFoldDB" id="A0A9N9PXR1"/>
<evidence type="ECO:0000256" key="5">
    <source>
        <dbReference type="ARBA" id="ARBA00022729"/>
    </source>
</evidence>
<comment type="catalytic activity">
    <reaction evidence="1 10">
        <text>Random hydrolysis of (1-&gt;6)-alpha-D-mannosidic linkages in unbranched (1-&gt;6)-mannans.</text>
        <dbReference type="EC" id="3.2.1.101"/>
    </reaction>
</comment>
<keyword evidence="8" id="KW-0325">Glycoprotein</keyword>
<dbReference type="Gene3D" id="1.50.10.20">
    <property type="match status" value="1"/>
</dbReference>
<dbReference type="Pfam" id="PF03663">
    <property type="entry name" value="Glyco_hydro_76"/>
    <property type="match status" value="1"/>
</dbReference>
<gene>
    <name evidence="13" type="ORF">HYALB_00011509</name>
</gene>
<dbReference type="GO" id="GO:0016052">
    <property type="term" value="P:carbohydrate catabolic process"/>
    <property type="evidence" value="ECO:0007669"/>
    <property type="project" value="InterPro"/>
</dbReference>
<dbReference type="PIRSF" id="PIRSF016302">
    <property type="entry name" value="Man_a_manosd"/>
    <property type="match status" value="1"/>
</dbReference>
<evidence type="ECO:0000256" key="9">
    <source>
        <dbReference type="ARBA" id="ARBA00023295"/>
    </source>
</evidence>
<dbReference type="PANTHER" id="PTHR12145:SF41">
    <property type="entry name" value="MANNAN ENDO-1,6-ALPHA-MANNOSIDASE"/>
    <property type="match status" value="1"/>
</dbReference>
<dbReference type="Proteomes" id="UP000701801">
    <property type="component" value="Unassembled WGS sequence"/>
</dbReference>
<evidence type="ECO:0000256" key="8">
    <source>
        <dbReference type="ARBA" id="ARBA00023180"/>
    </source>
</evidence>
<organism evidence="13 14">
    <name type="scientific">Hymenoscyphus albidus</name>
    <dbReference type="NCBI Taxonomy" id="595503"/>
    <lineage>
        <taxon>Eukaryota</taxon>
        <taxon>Fungi</taxon>
        <taxon>Dikarya</taxon>
        <taxon>Ascomycota</taxon>
        <taxon>Pezizomycotina</taxon>
        <taxon>Leotiomycetes</taxon>
        <taxon>Helotiales</taxon>
        <taxon>Helotiaceae</taxon>
        <taxon>Hymenoscyphus</taxon>
    </lineage>
</organism>
<feature type="signal peptide" evidence="12">
    <location>
        <begin position="1"/>
        <end position="19"/>
    </location>
</feature>
<evidence type="ECO:0000256" key="11">
    <source>
        <dbReference type="SAM" id="Phobius"/>
    </source>
</evidence>
<dbReference type="GO" id="GO:0008496">
    <property type="term" value="F:mannan endo-1,6-alpha-mannosidase activity"/>
    <property type="evidence" value="ECO:0007669"/>
    <property type="project" value="UniProtKB-UniRule"/>
</dbReference>
<name>A0A9N9PXR1_9HELO</name>
<dbReference type="InterPro" id="IPR014480">
    <property type="entry name" value="Mannan-1_6-alpha_mannosidase"/>
</dbReference>
<evidence type="ECO:0000313" key="14">
    <source>
        <dbReference type="Proteomes" id="UP000701801"/>
    </source>
</evidence>
<keyword evidence="5 12" id="KW-0732">Signal</keyword>
<keyword evidence="11" id="KW-0812">Transmembrane</keyword>
<dbReference type="GO" id="GO:0009272">
    <property type="term" value="P:fungal-type cell wall biogenesis"/>
    <property type="evidence" value="ECO:0007669"/>
    <property type="project" value="TreeGrafter"/>
</dbReference>
<comment type="caution">
    <text evidence="13">The sequence shown here is derived from an EMBL/GenBank/DDBJ whole genome shotgun (WGS) entry which is preliminary data.</text>
</comment>
<sequence>MRFIPAVALCALAGQGANAALVADLTTTAGIKTTAKTLATDLLSFYTGNRVGDTPGNLPDPYYWWEAGAVFGTMINYWYYTGDESFNAITLQAMAHQVGDDYDYMPLNQTKTLGNDDQGFWGMSAMMAAEANFPEAPKPVPGWLALAQGVFNTQASRWDDKTCGGGLRWQIFPFNNGYDYKNTISNGCFFNLAARLALYTGNSTYTDWATKTWDWVYNEGLVEPGTYKVFDGTNIRDNCTSKDHNQWTYNAGIYLLGAASMYNMTTGNVQAQWQERVSGLLNQTVATFFANGAPMRELCESTQPGVASKCNTDQRSFKGYLARWMAATSRIAPFTQPTIAPLLANSAAAVVKTCSGGNSGTQCGLRWDTGAFDGSNGVGEQMAALEVVQGNLVGQAKDWASRVKGTGNSTENNDAGATSQTAATLLNKPITTKDRVGAGFLTALVMIGVVGGSATLMISE</sequence>
<protein>
    <recommendedName>
        <fullName evidence="4 10">Mannan endo-1,6-alpha-mannosidase</fullName>
        <ecNumber evidence="4 10">3.2.1.101</ecNumber>
    </recommendedName>
</protein>